<dbReference type="GO" id="GO:0008270">
    <property type="term" value="F:zinc ion binding"/>
    <property type="evidence" value="ECO:0007669"/>
    <property type="project" value="UniProtKB-KW"/>
</dbReference>
<reference evidence="6" key="1">
    <citation type="submission" date="2021-02" db="EMBL/GenBank/DDBJ databases">
        <title>Comparative genomics reveals that relaxation of natural selection precedes convergent phenotypic evolution of cavefish.</title>
        <authorList>
            <person name="Peng Z."/>
        </authorList>
    </citation>
    <scope>NUCLEOTIDE SEQUENCE</scope>
    <source>
        <tissue evidence="6">Muscle</tissue>
    </source>
</reference>
<dbReference type="EMBL" id="JAFHDT010000006">
    <property type="protein sequence ID" value="KAI7809002.1"/>
    <property type="molecule type" value="Genomic_DNA"/>
</dbReference>
<evidence type="ECO:0000256" key="2">
    <source>
        <dbReference type="ARBA" id="ARBA00022771"/>
    </source>
</evidence>
<feature type="region of interest" description="Disordered" evidence="4">
    <location>
        <begin position="510"/>
        <end position="533"/>
    </location>
</feature>
<sequence>RYCAVIGGKSYQACCSQDSHKPFLNPYTIKRSNQVGHRKRENSGVPIMPSRGDTSANNGDKFHDYGEKGKTLAKALEDLKANFYCQLCDKQYYKHQEFDNHINSYDHAHKQRLKELKQREFARNVASKSRKDERKQERALRRLHELAEQRREVQCAPGSGPMFKSTTVAVEGTFRESCCDDTQEENQSFAAQDSGGQIHSSGCGLASKQSPWPYNGRAKKQTFRRKIAFSFSFPKKASVKLESSAAVFCESTEEGLMERSHRQRLRTPPVELDLPSSINCEEAIYHTGTQQGQPFQKTGSVGIEGSSYISVGTENPSSADSDLCALLVYSEDVPSPSVSLLSTPPFYLNNEIVLDSEYSVESLKSGIAESKPQTSQEWKVEESSRTEEHSITSDPSEKSFSDVSAKNDSLQTQVQKEDATTKTSCPFTKPSQPFFSVLSRDGNTIFQWPSEMVTFTRTEPSLSFSCNPLHFDFKRSQIRRSVDTQERPEPKADEESSVCLGFKSCHSDKHIEESTASPRNSPSQGPESKVRKCHQYSSDTESCIRLKTYDRCRHFKDCIHTSKVRVRDRRHYRSHAKRKRRRRKKRRERHWEMESNVVKCKKFHRQPDCVEGLDSQFRGTTSQKVHRLEKSKQSAQNQAEDSSTAPEVEEGVGGERQEGPAEENGSACCIIPSDEFCVDDEKVLGNSRKKPDNPTPGELTITGQCSHSQDSSQSSNVDQVYQKELSQLQETDQNELCGGESLKRQRRYSQSDGDASKPDEFCDQCLLEENTSAGTEPTCYEHGMRRKRQRWSRVEDQTPCLANECAIVKNSTLNEQDKAMESPSMNCLVLKGKCYSSNGSDPISCSIDDGESSEVDSQTFTSINCALGHTVVDRGDWQSSSSSQINASCTKGSLSLETDLNQPKEPTKENSNIHNSECKAVQTAVKNCNKYSVAAQACLVNVRELALQRTDKATHDKSCQHSLQTPQQRFHLGIQTEEMLSRECFHTTSNLFQHPPSFQSPSDGMDRHCLLQIQSHGQVLHQQVFPTKLKSVLPRPHLPMSSAVLHPVHLSSSMPSGSITIRHTILQHHAPFLPPQPPLFSQVVPVSRFPLGPEICPPAAPTFVTSPQVQVVAPPPTIHPMTVTFHTLPRPAVFPPMLPPHPTVIPLQPLF</sequence>
<protein>
    <submittedName>
        <fullName evidence="6">Zinc finger protein 804A</fullName>
    </submittedName>
</protein>
<comment type="caution">
    <text evidence="6">The sequence shown here is derived from an EMBL/GenBank/DDBJ whole genome shotgun (WGS) entry which is preliminary data.</text>
</comment>
<keyword evidence="2" id="KW-0863">Zinc-finger</keyword>
<accession>A0A9W7WV58</accession>
<evidence type="ECO:0000256" key="4">
    <source>
        <dbReference type="SAM" id="MobiDB-lite"/>
    </source>
</evidence>
<feature type="region of interest" description="Disordered" evidence="4">
    <location>
        <begin position="566"/>
        <end position="591"/>
    </location>
</feature>
<dbReference type="PANTHER" id="PTHR17614:SF13">
    <property type="entry name" value="ZINC FINGER PROTEIN 804A"/>
    <property type="match status" value="1"/>
</dbReference>
<keyword evidence="1" id="KW-0479">Metal-binding</keyword>
<feature type="compositionally biased region" description="Low complexity" evidence="4">
    <location>
        <begin position="704"/>
        <end position="719"/>
    </location>
</feature>
<evidence type="ECO:0000313" key="7">
    <source>
        <dbReference type="Proteomes" id="UP001059041"/>
    </source>
</evidence>
<dbReference type="PANTHER" id="PTHR17614">
    <property type="entry name" value="ZINC FINGER-CONTAINING"/>
    <property type="match status" value="1"/>
</dbReference>
<feature type="compositionally biased region" description="Polar residues" evidence="4">
    <location>
        <begin position="401"/>
        <end position="414"/>
    </location>
</feature>
<dbReference type="Proteomes" id="UP001059041">
    <property type="component" value="Linkage Group LG6"/>
</dbReference>
<feature type="region of interest" description="Disordered" evidence="4">
    <location>
        <begin position="620"/>
        <end position="666"/>
    </location>
</feature>
<dbReference type="InterPro" id="IPR013087">
    <property type="entry name" value="Znf_C2H2_type"/>
</dbReference>
<dbReference type="SUPFAM" id="SSF57667">
    <property type="entry name" value="beta-beta-alpha zinc fingers"/>
    <property type="match status" value="1"/>
</dbReference>
<feature type="region of interest" description="Disordered" evidence="4">
    <location>
        <begin position="684"/>
        <end position="719"/>
    </location>
</feature>
<evidence type="ECO:0000259" key="5">
    <source>
        <dbReference type="PROSITE" id="PS00028"/>
    </source>
</evidence>
<feature type="compositionally biased region" description="Polar residues" evidence="4">
    <location>
        <begin position="514"/>
        <end position="526"/>
    </location>
</feature>
<dbReference type="PROSITE" id="PS00028">
    <property type="entry name" value="ZINC_FINGER_C2H2_1"/>
    <property type="match status" value="1"/>
</dbReference>
<gene>
    <name evidence="6" type="ORF">IRJ41_024727</name>
</gene>
<proteinExistence type="predicted"/>
<evidence type="ECO:0000256" key="3">
    <source>
        <dbReference type="ARBA" id="ARBA00022833"/>
    </source>
</evidence>
<name>A0A9W7WV58_TRIRA</name>
<organism evidence="6 7">
    <name type="scientific">Triplophysa rosa</name>
    <name type="common">Cave loach</name>
    <dbReference type="NCBI Taxonomy" id="992332"/>
    <lineage>
        <taxon>Eukaryota</taxon>
        <taxon>Metazoa</taxon>
        <taxon>Chordata</taxon>
        <taxon>Craniata</taxon>
        <taxon>Vertebrata</taxon>
        <taxon>Euteleostomi</taxon>
        <taxon>Actinopterygii</taxon>
        <taxon>Neopterygii</taxon>
        <taxon>Teleostei</taxon>
        <taxon>Ostariophysi</taxon>
        <taxon>Cypriniformes</taxon>
        <taxon>Nemacheilidae</taxon>
        <taxon>Triplophysa</taxon>
    </lineage>
</organism>
<keyword evidence="3" id="KW-0862">Zinc</keyword>
<feature type="region of interest" description="Disordered" evidence="4">
    <location>
        <begin position="366"/>
        <end position="425"/>
    </location>
</feature>
<feature type="compositionally biased region" description="Basic residues" evidence="4">
    <location>
        <begin position="566"/>
        <end position="588"/>
    </location>
</feature>
<evidence type="ECO:0000256" key="1">
    <source>
        <dbReference type="ARBA" id="ARBA00022723"/>
    </source>
</evidence>
<feature type="compositionally biased region" description="Basic and acidic residues" evidence="4">
    <location>
        <begin position="378"/>
        <end position="400"/>
    </location>
</feature>
<feature type="non-terminal residue" evidence="6">
    <location>
        <position position="1151"/>
    </location>
</feature>
<feature type="region of interest" description="Disordered" evidence="4">
    <location>
        <begin position="731"/>
        <end position="757"/>
    </location>
</feature>
<feature type="domain" description="C2H2-type" evidence="5">
    <location>
        <begin position="85"/>
        <end position="107"/>
    </location>
</feature>
<feature type="compositionally biased region" description="Polar residues" evidence="4">
    <location>
        <begin position="633"/>
        <end position="645"/>
    </location>
</feature>
<dbReference type="AlphaFoldDB" id="A0A9W7WV58"/>
<dbReference type="InterPro" id="IPR036236">
    <property type="entry name" value="Znf_C2H2_sf"/>
</dbReference>
<keyword evidence="7" id="KW-1185">Reference proteome</keyword>
<evidence type="ECO:0000313" key="6">
    <source>
        <dbReference type="EMBL" id="KAI7809002.1"/>
    </source>
</evidence>
<dbReference type="InterPro" id="IPR052445">
    <property type="entry name" value="ZnF-G_patch_domain"/>
</dbReference>
<dbReference type="GO" id="GO:0005634">
    <property type="term" value="C:nucleus"/>
    <property type="evidence" value="ECO:0007669"/>
    <property type="project" value="TreeGrafter"/>
</dbReference>
<feature type="region of interest" description="Disordered" evidence="4">
    <location>
        <begin position="31"/>
        <end position="62"/>
    </location>
</feature>